<name>A0ABQ3IH75_9PSEU</name>
<evidence type="ECO:0000313" key="1">
    <source>
        <dbReference type="EMBL" id="GHE77944.1"/>
    </source>
</evidence>
<proteinExistence type="predicted"/>
<dbReference type="Gene3D" id="3.30.1310.10">
    <property type="entry name" value="Nucleoid-associated protein YbaB-like domain"/>
    <property type="match status" value="1"/>
</dbReference>
<dbReference type="InterPro" id="IPR036894">
    <property type="entry name" value="YbaB-like_sf"/>
</dbReference>
<dbReference type="InterPro" id="IPR004401">
    <property type="entry name" value="YbaB/EbfC"/>
</dbReference>
<keyword evidence="2" id="KW-1185">Reference proteome</keyword>
<dbReference type="EMBL" id="BNAU01000001">
    <property type="protein sequence ID" value="GHE77944.1"/>
    <property type="molecule type" value="Genomic_DNA"/>
</dbReference>
<dbReference type="Pfam" id="PF02575">
    <property type="entry name" value="YbaB_DNA_bd"/>
    <property type="match status" value="1"/>
</dbReference>
<gene>
    <name evidence="1" type="ORF">GCM10017786_04360</name>
</gene>
<dbReference type="SUPFAM" id="SSF82607">
    <property type="entry name" value="YbaB-like"/>
    <property type="match status" value="1"/>
</dbReference>
<protein>
    <recommendedName>
        <fullName evidence="3">YbaB/EbfC DNA-binding family protein</fullName>
    </recommendedName>
</protein>
<sequence length="86" mass="8919">MPEFLSVAGLSRELDTHRTSALRGAVRAEVDGHGNLVGLELDAVAVRGAHPQVLGGEIVRAVAAARAAASERRRRALASVLPGMPS</sequence>
<evidence type="ECO:0008006" key="3">
    <source>
        <dbReference type="Google" id="ProtNLM"/>
    </source>
</evidence>
<dbReference type="RefSeq" id="WP_191242782.1">
    <property type="nucleotide sequence ID" value="NZ_BNAU01000001.1"/>
</dbReference>
<accession>A0ABQ3IH75</accession>
<comment type="caution">
    <text evidence="1">The sequence shown here is derived from an EMBL/GenBank/DDBJ whole genome shotgun (WGS) entry which is preliminary data.</text>
</comment>
<reference evidence="2" key="1">
    <citation type="journal article" date="2019" name="Int. J. Syst. Evol. Microbiol.">
        <title>The Global Catalogue of Microorganisms (GCM) 10K type strain sequencing project: providing services to taxonomists for standard genome sequencing and annotation.</title>
        <authorList>
            <consortium name="The Broad Institute Genomics Platform"/>
            <consortium name="The Broad Institute Genome Sequencing Center for Infectious Disease"/>
            <person name="Wu L."/>
            <person name="Ma J."/>
        </authorList>
    </citation>
    <scope>NUCLEOTIDE SEQUENCE [LARGE SCALE GENOMIC DNA]</scope>
    <source>
        <strain evidence="2">CGMCC 4.7677</strain>
    </source>
</reference>
<organism evidence="1 2">
    <name type="scientific">Amycolatopsis deserti</name>
    <dbReference type="NCBI Taxonomy" id="185696"/>
    <lineage>
        <taxon>Bacteria</taxon>
        <taxon>Bacillati</taxon>
        <taxon>Actinomycetota</taxon>
        <taxon>Actinomycetes</taxon>
        <taxon>Pseudonocardiales</taxon>
        <taxon>Pseudonocardiaceae</taxon>
        <taxon>Amycolatopsis</taxon>
    </lineage>
</organism>
<evidence type="ECO:0000313" key="2">
    <source>
        <dbReference type="Proteomes" id="UP000605897"/>
    </source>
</evidence>
<dbReference type="Proteomes" id="UP000605897">
    <property type="component" value="Unassembled WGS sequence"/>
</dbReference>